<dbReference type="OrthoDB" id="6625194at2"/>
<proteinExistence type="predicted"/>
<name>A0A430KRI0_9GAMM</name>
<accession>A0A430KRI0</accession>
<dbReference type="RefSeq" id="WP_126158192.1">
    <property type="nucleotide sequence ID" value="NZ_RQXW01000006.1"/>
</dbReference>
<evidence type="ECO:0000313" key="1">
    <source>
        <dbReference type="EMBL" id="RTE66119.1"/>
    </source>
</evidence>
<gene>
    <name evidence="1" type="ORF">EH243_08340</name>
</gene>
<evidence type="ECO:0000313" key="2">
    <source>
        <dbReference type="Proteomes" id="UP000283087"/>
    </source>
</evidence>
<dbReference type="Proteomes" id="UP000283087">
    <property type="component" value="Unassembled WGS sequence"/>
</dbReference>
<dbReference type="AlphaFoldDB" id="A0A430KRI0"/>
<reference evidence="1 2" key="1">
    <citation type="submission" date="2018-11" db="EMBL/GenBank/DDBJ databases">
        <title>The draft genome sequence of Amphritea opalescens ANRC-JH13T.</title>
        <authorList>
            <person name="Fang Z."/>
            <person name="Zhang Y."/>
            <person name="Han X."/>
        </authorList>
    </citation>
    <scope>NUCLEOTIDE SEQUENCE [LARGE SCALE GENOMIC DNA]</scope>
    <source>
        <strain evidence="1 2">ANRC-JH13</strain>
    </source>
</reference>
<organism evidence="1 2">
    <name type="scientific">Amphritea opalescens</name>
    <dbReference type="NCBI Taxonomy" id="2490544"/>
    <lineage>
        <taxon>Bacteria</taxon>
        <taxon>Pseudomonadati</taxon>
        <taxon>Pseudomonadota</taxon>
        <taxon>Gammaproteobacteria</taxon>
        <taxon>Oceanospirillales</taxon>
        <taxon>Oceanospirillaceae</taxon>
        <taxon>Amphritea</taxon>
    </lineage>
</organism>
<comment type="caution">
    <text evidence="1">The sequence shown here is derived from an EMBL/GenBank/DDBJ whole genome shotgun (WGS) entry which is preliminary data.</text>
</comment>
<dbReference type="EMBL" id="RQXW01000006">
    <property type="protein sequence ID" value="RTE66119.1"/>
    <property type="molecule type" value="Genomic_DNA"/>
</dbReference>
<keyword evidence="2" id="KW-1185">Reference proteome</keyword>
<protein>
    <submittedName>
        <fullName evidence="1">Uncharacterized protein</fullName>
    </submittedName>
</protein>
<sequence length="185" mass="21143">MDFKKSQPVDDEPGLWRLQMEFMAEAERFFGSRDQSKKIYQPSWDVNGPYVRYTPSKDGAFAELGFNAKTDWKMVVYQLAHETVHLLDQHGGKQTHLLEEGAAVRFSLDMMKKYGFDTAGLPEVDSYKTALKLFDSLGNDSYLIAKELRATCDNFISIDAIEIKARCPDLSENIISEMLSRPVMR</sequence>